<sequence length="65" mass="7125">MFARVLGPFLAIVGAAVVARAPQMSTLLSEFEAVWAGCSHTPLPPIRRIRDSQGIQSWFTASRVR</sequence>
<dbReference type="AlphaFoldDB" id="A0A1V3X004"/>
<dbReference type="EMBL" id="MVBM01000005">
    <property type="protein sequence ID" value="OOK72432.1"/>
    <property type="molecule type" value="Genomic_DNA"/>
</dbReference>
<comment type="caution">
    <text evidence="1">The sequence shown here is derived from an EMBL/GenBank/DDBJ whole genome shotgun (WGS) entry which is preliminary data.</text>
</comment>
<name>A0A1V3X004_MYCKA</name>
<organism evidence="1 2">
    <name type="scientific">Mycobacterium kansasii</name>
    <dbReference type="NCBI Taxonomy" id="1768"/>
    <lineage>
        <taxon>Bacteria</taxon>
        <taxon>Bacillati</taxon>
        <taxon>Actinomycetota</taxon>
        <taxon>Actinomycetes</taxon>
        <taxon>Mycobacteriales</taxon>
        <taxon>Mycobacteriaceae</taxon>
        <taxon>Mycobacterium</taxon>
    </lineage>
</organism>
<reference evidence="1 2" key="1">
    <citation type="submission" date="2017-02" db="EMBL/GenBank/DDBJ databases">
        <title>Complete genome sequences of Mycobacterium kansasii strains isolated from rhesus macaques.</title>
        <authorList>
            <person name="Panda A."/>
            <person name="Nagaraj S."/>
            <person name="Zhao X."/>
            <person name="Tettelin H."/>
            <person name="Detolla L.J."/>
        </authorList>
    </citation>
    <scope>NUCLEOTIDE SEQUENCE [LARGE SCALE GENOMIC DNA]</scope>
    <source>
        <strain evidence="1 2">11-3813</strain>
    </source>
</reference>
<protein>
    <submittedName>
        <fullName evidence="1">Uncharacterized protein</fullName>
    </submittedName>
</protein>
<evidence type="ECO:0000313" key="2">
    <source>
        <dbReference type="Proteomes" id="UP000189229"/>
    </source>
</evidence>
<proteinExistence type="predicted"/>
<evidence type="ECO:0000313" key="1">
    <source>
        <dbReference type="EMBL" id="OOK72432.1"/>
    </source>
</evidence>
<gene>
    <name evidence="1" type="ORF">BZL30_5417</name>
</gene>
<dbReference type="Proteomes" id="UP000189229">
    <property type="component" value="Unassembled WGS sequence"/>
</dbReference>
<accession>A0A1V3X004</accession>